<feature type="non-terminal residue" evidence="1">
    <location>
        <position position="1"/>
    </location>
</feature>
<evidence type="ECO:0000313" key="1">
    <source>
        <dbReference type="EMBL" id="CAG8752390.1"/>
    </source>
</evidence>
<protein>
    <submittedName>
        <fullName evidence="1">13698_t:CDS:1</fullName>
    </submittedName>
</protein>
<keyword evidence="2" id="KW-1185">Reference proteome</keyword>
<sequence length="56" mass="6327">NMLVLTLTLENLWIIGDTKVDGATTSKSQRFRQISKNLDSVIFRIDEKIYTASPGK</sequence>
<gene>
    <name evidence="1" type="ORF">FMOSSE_LOCUS16723</name>
</gene>
<accession>A0A9N9IW36</accession>
<proteinExistence type="predicted"/>
<evidence type="ECO:0000313" key="2">
    <source>
        <dbReference type="Proteomes" id="UP000789375"/>
    </source>
</evidence>
<dbReference type="AlphaFoldDB" id="A0A9N9IW36"/>
<feature type="non-terminal residue" evidence="1">
    <location>
        <position position="56"/>
    </location>
</feature>
<reference evidence="1" key="1">
    <citation type="submission" date="2021-06" db="EMBL/GenBank/DDBJ databases">
        <authorList>
            <person name="Kallberg Y."/>
            <person name="Tangrot J."/>
            <person name="Rosling A."/>
        </authorList>
    </citation>
    <scope>NUCLEOTIDE SEQUENCE</scope>
    <source>
        <strain evidence="1">87-6 pot B 2015</strain>
    </source>
</reference>
<dbReference type="Proteomes" id="UP000789375">
    <property type="component" value="Unassembled WGS sequence"/>
</dbReference>
<organism evidence="1 2">
    <name type="scientific">Funneliformis mosseae</name>
    <name type="common">Endomycorrhizal fungus</name>
    <name type="synonym">Glomus mosseae</name>
    <dbReference type="NCBI Taxonomy" id="27381"/>
    <lineage>
        <taxon>Eukaryota</taxon>
        <taxon>Fungi</taxon>
        <taxon>Fungi incertae sedis</taxon>
        <taxon>Mucoromycota</taxon>
        <taxon>Glomeromycotina</taxon>
        <taxon>Glomeromycetes</taxon>
        <taxon>Glomerales</taxon>
        <taxon>Glomeraceae</taxon>
        <taxon>Funneliformis</taxon>
    </lineage>
</organism>
<dbReference type="EMBL" id="CAJVPP010025773">
    <property type="protein sequence ID" value="CAG8752390.1"/>
    <property type="molecule type" value="Genomic_DNA"/>
</dbReference>
<comment type="caution">
    <text evidence="1">The sequence shown here is derived from an EMBL/GenBank/DDBJ whole genome shotgun (WGS) entry which is preliminary data.</text>
</comment>
<name>A0A9N9IW36_FUNMO</name>